<dbReference type="Gene3D" id="1.10.30.10">
    <property type="entry name" value="High mobility group box domain"/>
    <property type="match status" value="1"/>
</dbReference>
<proteinExistence type="predicted"/>
<dbReference type="Pfam" id="PF00505">
    <property type="entry name" value="HMG_box"/>
    <property type="match status" value="1"/>
</dbReference>
<dbReference type="InterPro" id="IPR009071">
    <property type="entry name" value="HMG_box_dom"/>
</dbReference>
<reference evidence="4" key="1">
    <citation type="submission" date="2016-01" db="EMBL/GenBank/DDBJ databases">
        <title>Reference transcriptome for the parasite Schistocephalus solidus: insights into the molecular evolution of parasitism.</title>
        <authorList>
            <person name="Hebert F.O."/>
            <person name="Grambauer S."/>
            <person name="Barber I."/>
            <person name="Landry C.R."/>
            <person name="Aubin-Horth N."/>
        </authorList>
    </citation>
    <scope>NUCLEOTIDE SEQUENCE</scope>
</reference>
<dbReference type="SUPFAM" id="SSF47095">
    <property type="entry name" value="HMG-box"/>
    <property type="match status" value="1"/>
</dbReference>
<sequence length="385" mass="43509">MSRAEEYIPTPIAQCLTQPPELNKKQMPRIINYLSDEDDDDDDDDDEDSKPLAELRLDFAQFPALDYSSQQLSSVDACSPPNSDDEDPALADYLQYPSLLSATIPHAFSSKDFQRLVKKQSPTYSEKLRIPNSYVVFFHEILSSGELPTQGLSFGNLSKMITDRWNQLPSRERLKYREKASNTKQSYSRHLAAYRAKLLALSSRERPICRHSPCSKPVTSDRRWNLQYCSADCLLAHCQVTFARRYRCLQEENQIKVLQPASVTSRVSTNEVQAFATVSHFALRDCSVELRQSDYQSVIDQSASEISPAYSASEGDAHAAINPHVTDSVAAVPVSALQTVSIPSDNLFERFRWNAHPPLTQLNTANFLDKTSIIDFPMFRPNKES</sequence>
<feature type="domain" description="HMG box" evidence="3">
    <location>
        <begin position="127"/>
        <end position="195"/>
    </location>
</feature>
<name>A0A0X3PA01_SCHSO</name>
<keyword evidence="1" id="KW-0238">DNA-binding</keyword>
<protein>
    <submittedName>
        <fullName evidence="4">Cytosol aminopeptidase</fullName>
    </submittedName>
</protein>
<dbReference type="GO" id="GO:0004177">
    <property type="term" value="F:aminopeptidase activity"/>
    <property type="evidence" value="ECO:0007669"/>
    <property type="project" value="UniProtKB-KW"/>
</dbReference>
<gene>
    <name evidence="4" type="primary">AMPL</name>
    <name evidence="4" type="ORF">TR165570</name>
</gene>
<evidence type="ECO:0000259" key="3">
    <source>
        <dbReference type="PROSITE" id="PS50118"/>
    </source>
</evidence>
<keyword evidence="4" id="KW-0645">Protease</keyword>
<evidence type="ECO:0000313" key="4">
    <source>
        <dbReference type="EMBL" id="JAP48754.1"/>
    </source>
</evidence>
<feature type="DNA-binding region" description="HMG box" evidence="1">
    <location>
        <begin position="127"/>
        <end position="195"/>
    </location>
</feature>
<feature type="compositionally biased region" description="Acidic residues" evidence="2">
    <location>
        <begin position="35"/>
        <end position="48"/>
    </location>
</feature>
<dbReference type="GO" id="GO:0003677">
    <property type="term" value="F:DNA binding"/>
    <property type="evidence" value="ECO:0007669"/>
    <property type="project" value="UniProtKB-UniRule"/>
</dbReference>
<keyword evidence="1" id="KW-0539">Nucleus</keyword>
<feature type="region of interest" description="Disordered" evidence="2">
    <location>
        <begin position="26"/>
        <end position="52"/>
    </location>
</feature>
<dbReference type="AlphaFoldDB" id="A0A0X3PA01"/>
<accession>A0A0X3PA01</accession>
<organism evidence="4">
    <name type="scientific">Schistocephalus solidus</name>
    <name type="common">Tapeworm</name>
    <dbReference type="NCBI Taxonomy" id="70667"/>
    <lineage>
        <taxon>Eukaryota</taxon>
        <taxon>Metazoa</taxon>
        <taxon>Spiralia</taxon>
        <taxon>Lophotrochozoa</taxon>
        <taxon>Platyhelminthes</taxon>
        <taxon>Cestoda</taxon>
        <taxon>Eucestoda</taxon>
        <taxon>Diphyllobothriidea</taxon>
        <taxon>Diphyllobothriidae</taxon>
        <taxon>Schistocephalus</taxon>
    </lineage>
</organism>
<dbReference type="GO" id="GO:0005634">
    <property type="term" value="C:nucleus"/>
    <property type="evidence" value="ECO:0007669"/>
    <property type="project" value="UniProtKB-UniRule"/>
</dbReference>
<dbReference type="SMART" id="SM00398">
    <property type="entry name" value="HMG"/>
    <property type="match status" value="1"/>
</dbReference>
<evidence type="ECO:0000256" key="2">
    <source>
        <dbReference type="SAM" id="MobiDB-lite"/>
    </source>
</evidence>
<evidence type="ECO:0000256" key="1">
    <source>
        <dbReference type="PROSITE-ProRule" id="PRU00267"/>
    </source>
</evidence>
<keyword evidence="4" id="KW-0031">Aminopeptidase</keyword>
<keyword evidence="4" id="KW-0378">Hydrolase</keyword>
<dbReference type="EMBL" id="GEEE01014471">
    <property type="protein sequence ID" value="JAP48754.1"/>
    <property type="molecule type" value="Transcribed_RNA"/>
</dbReference>
<dbReference type="InterPro" id="IPR036910">
    <property type="entry name" value="HMG_box_dom_sf"/>
</dbReference>
<dbReference type="PROSITE" id="PS50118">
    <property type="entry name" value="HMG_BOX_2"/>
    <property type="match status" value="1"/>
</dbReference>